<feature type="transmembrane region" description="Helical" evidence="5">
    <location>
        <begin position="119"/>
        <end position="140"/>
    </location>
</feature>
<feature type="transmembrane region" description="Helical" evidence="5">
    <location>
        <begin position="64"/>
        <end position="84"/>
    </location>
</feature>
<evidence type="ECO:0000256" key="2">
    <source>
        <dbReference type="ARBA" id="ARBA00022692"/>
    </source>
</evidence>
<name>A0A1H9X7Y6_9MICO</name>
<feature type="transmembrane region" description="Helical" evidence="5">
    <location>
        <begin position="28"/>
        <end position="52"/>
    </location>
</feature>
<evidence type="ECO:0000256" key="3">
    <source>
        <dbReference type="ARBA" id="ARBA00022989"/>
    </source>
</evidence>
<dbReference type="Pfam" id="PF06271">
    <property type="entry name" value="RDD"/>
    <property type="match status" value="1"/>
</dbReference>
<sequence>MSSSTVGVGADDLVTGEAVALDLPHAGLGLRICSGIIDLVVGFAALWGLQWVAYSLAGAGDDALVGAAITIATISAMVAIPTTFETLTRGKTLGHLALGLRTVRDDAGPISFRHAVTRAMVGVIEIYGCLGMPALICAVFNRRAKRFGDLLAGTYVVRDRQKVALPPPPQMPPHLAAWAAGADIAPLPDALAAAIRQFLSRTGSFSPGIREELGQRLLAEATPFMAPAPPPGNHPEWVLMALLAERRSRDAARLERDQALRAKVVPPDVLEPGSR</sequence>
<dbReference type="STRING" id="587636.SAMN05216199_3485"/>
<evidence type="ECO:0000256" key="5">
    <source>
        <dbReference type="SAM" id="Phobius"/>
    </source>
</evidence>
<dbReference type="AlphaFoldDB" id="A0A1H9X7Y6"/>
<accession>A0A1H9X7Y6</accession>
<dbReference type="EMBL" id="FOHB01000007">
    <property type="protein sequence ID" value="SES42306.1"/>
    <property type="molecule type" value="Genomic_DNA"/>
</dbReference>
<protein>
    <submittedName>
        <fullName evidence="7">Uncharacterized membrane protein YckC, RDD family</fullName>
    </submittedName>
</protein>
<dbReference type="Proteomes" id="UP000199019">
    <property type="component" value="Unassembled WGS sequence"/>
</dbReference>
<keyword evidence="2 5" id="KW-0812">Transmembrane</keyword>
<evidence type="ECO:0000259" key="6">
    <source>
        <dbReference type="Pfam" id="PF06271"/>
    </source>
</evidence>
<gene>
    <name evidence="7" type="ORF">SAMN05216199_3485</name>
</gene>
<evidence type="ECO:0000256" key="1">
    <source>
        <dbReference type="ARBA" id="ARBA00004141"/>
    </source>
</evidence>
<reference evidence="8" key="1">
    <citation type="submission" date="2016-10" db="EMBL/GenBank/DDBJ databases">
        <authorList>
            <person name="Varghese N."/>
            <person name="Submissions S."/>
        </authorList>
    </citation>
    <scope>NUCLEOTIDE SEQUENCE [LARGE SCALE GENOMIC DNA]</scope>
    <source>
        <strain evidence="8">CGMCC 1.6963</strain>
    </source>
</reference>
<proteinExistence type="predicted"/>
<evidence type="ECO:0000313" key="8">
    <source>
        <dbReference type="Proteomes" id="UP000199019"/>
    </source>
</evidence>
<evidence type="ECO:0000256" key="4">
    <source>
        <dbReference type="ARBA" id="ARBA00023136"/>
    </source>
</evidence>
<organism evidence="7 8">
    <name type="scientific">Pedococcus cremeus</name>
    <dbReference type="NCBI Taxonomy" id="587636"/>
    <lineage>
        <taxon>Bacteria</taxon>
        <taxon>Bacillati</taxon>
        <taxon>Actinomycetota</taxon>
        <taxon>Actinomycetes</taxon>
        <taxon>Micrococcales</taxon>
        <taxon>Intrasporangiaceae</taxon>
        <taxon>Pedococcus</taxon>
    </lineage>
</organism>
<dbReference type="PANTHER" id="PTHR38480:SF1">
    <property type="entry name" value="SLR0254 PROTEIN"/>
    <property type="match status" value="1"/>
</dbReference>
<dbReference type="OrthoDB" id="9787732at2"/>
<dbReference type="RefSeq" id="WP_091761109.1">
    <property type="nucleotide sequence ID" value="NZ_FOHB01000007.1"/>
</dbReference>
<dbReference type="InterPro" id="IPR010432">
    <property type="entry name" value="RDD"/>
</dbReference>
<feature type="domain" description="RDD" evidence="6">
    <location>
        <begin position="26"/>
        <end position="153"/>
    </location>
</feature>
<dbReference type="GO" id="GO:0016020">
    <property type="term" value="C:membrane"/>
    <property type="evidence" value="ECO:0007669"/>
    <property type="project" value="UniProtKB-SubCell"/>
</dbReference>
<dbReference type="PANTHER" id="PTHR38480">
    <property type="entry name" value="SLR0254 PROTEIN"/>
    <property type="match status" value="1"/>
</dbReference>
<keyword evidence="4 5" id="KW-0472">Membrane</keyword>
<keyword evidence="3 5" id="KW-1133">Transmembrane helix</keyword>
<comment type="subcellular location">
    <subcellularLocation>
        <location evidence="1">Membrane</location>
        <topology evidence="1">Multi-pass membrane protein</topology>
    </subcellularLocation>
</comment>
<evidence type="ECO:0000313" key="7">
    <source>
        <dbReference type="EMBL" id="SES42306.1"/>
    </source>
</evidence>
<keyword evidence="8" id="KW-1185">Reference proteome</keyword>